<dbReference type="Proteomes" id="UP001152320">
    <property type="component" value="Chromosome 21"/>
</dbReference>
<dbReference type="SMART" id="SM00409">
    <property type="entry name" value="IG"/>
    <property type="match status" value="1"/>
</dbReference>
<name>A0A9Q0YIL2_HOLLE</name>
<organism evidence="2 3">
    <name type="scientific">Holothuria leucospilota</name>
    <name type="common">Black long sea cucumber</name>
    <name type="synonym">Mertensiothuria leucospilota</name>
    <dbReference type="NCBI Taxonomy" id="206669"/>
    <lineage>
        <taxon>Eukaryota</taxon>
        <taxon>Metazoa</taxon>
        <taxon>Echinodermata</taxon>
        <taxon>Eleutherozoa</taxon>
        <taxon>Echinozoa</taxon>
        <taxon>Holothuroidea</taxon>
        <taxon>Aspidochirotacea</taxon>
        <taxon>Aspidochirotida</taxon>
        <taxon>Holothuriidae</taxon>
        <taxon>Holothuria</taxon>
    </lineage>
</organism>
<dbReference type="InterPro" id="IPR003599">
    <property type="entry name" value="Ig_sub"/>
</dbReference>
<proteinExistence type="predicted"/>
<evidence type="ECO:0000313" key="2">
    <source>
        <dbReference type="EMBL" id="KAJ8022181.1"/>
    </source>
</evidence>
<gene>
    <name evidence="2" type="ORF">HOLleu_39594</name>
</gene>
<dbReference type="InterPro" id="IPR036179">
    <property type="entry name" value="Ig-like_dom_sf"/>
</dbReference>
<protein>
    <recommendedName>
        <fullName evidence="1">Immunoglobulin domain-containing protein</fullName>
    </recommendedName>
</protein>
<keyword evidence="3" id="KW-1185">Reference proteome</keyword>
<evidence type="ECO:0000259" key="1">
    <source>
        <dbReference type="SMART" id="SM00409"/>
    </source>
</evidence>
<accession>A0A9Q0YIL2</accession>
<dbReference type="SUPFAM" id="SSF48726">
    <property type="entry name" value="Immunoglobulin"/>
    <property type="match status" value="1"/>
</dbReference>
<dbReference type="AlphaFoldDB" id="A0A9Q0YIL2"/>
<feature type="domain" description="Immunoglobulin" evidence="1">
    <location>
        <begin position="11"/>
        <end position="106"/>
    </location>
</feature>
<comment type="caution">
    <text evidence="2">The sequence shown here is derived from an EMBL/GenBank/DDBJ whole genome shotgun (WGS) entry which is preliminary data.</text>
</comment>
<dbReference type="EMBL" id="JAIZAY010000021">
    <property type="protein sequence ID" value="KAJ8022181.1"/>
    <property type="molecule type" value="Genomic_DNA"/>
</dbReference>
<dbReference type="Gene3D" id="2.60.40.10">
    <property type="entry name" value="Immunoglobulins"/>
    <property type="match status" value="1"/>
</dbReference>
<dbReference type="InterPro" id="IPR013783">
    <property type="entry name" value="Ig-like_fold"/>
</dbReference>
<evidence type="ECO:0000313" key="3">
    <source>
        <dbReference type="Proteomes" id="UP001152320"/>
    </source>
</evidence>
<sequence>MADQCVFGTLDTICNVTEGGAVQLFCRKNNSEPVIIYKDVENDIPISKDYKLVLHTGEYSYHVIKNTTGSIHRLTINDVSRSHGGRYYCLQKHPKFDTKTVTLKVFYPPSEASCETDFDLFTTFEKDNIHTPFEGKCTVNDGYPSVSLSFSGISDSFGMKSTIKRSGEKIEGRFSLLPNITLNNSAVSCIVRQHYPAHLTLPDYETVCSFEPFLFLEEFSVWITPSNVTIHQPKDIHFVCTSNAENLTEVYWILSKLPTGVSHSENSSILTLHIRAEDSFTDRSIVITIKCQGHYRNNLMRVKHLSISM</sequence>
<reference evidence="2" key="1">
    <citation type="submission" date="2021-10" db="EMBL/GenBank/DDBJ databases">
        <title>Tropical sea cucumber genome reveals ecological adaptation and Cuvierian tubules defense mechanism.</title>
        <authorList>
            <person name="Chen T."/>
        </authorList>
    </citation>
    <scope>NUCLEOTIDE SEQUENCE</scope>
    <source>
        <strain evidence="2">Nanhai2018</strain>
        <tissue evidence="2">Muscle</tissue>
    </source>
</reference>